<accession>A0A1I5RIU4</accession>
<dbReference type="NCBIfam" id="NF002449">
    <property type="entry name" value="PRK01617.1"/>
    <property type="match status" value="1"/>
</dbReference>
<dbReference type="InterPro" id="IPR004027">
    <property type="entry name" value="SEC_C_motif"/>
</dbReference>
<dbReference type="InterPro" id="IPR048469">
    <property type="entry name" value="YchJ-like_M"/>
</dbReference>
<dbReference type="RefSeq" id="WP_074927164.1">
    <property type="nucleotide sequence ID" value="NZ_FOWR01000018.1"/>
</dbReference>
<proteinExistence type="predicted"/>
<dbReference type="STRING" id="1121869.SAMN03084138_02553"/>
<dbReference type="Gene3D" id="3.10.450.50">
    <property type="match status" value="1"/>
</dbReference>
<organism evidence="2 3">
    <name type="scientific">Enterovibrio norvegicus DSM 15893</name>
    <dbReference type="NCBI Taxonomy" id="1121869"/>
    <lineage>
        <taxon>Bacteria</taxon>
        <taxon>Pseudomonadati</taxon>
        <taxon>Pseudomonadota</taxon>
        <taxon>Gammaproteobacteria</taxon>
        <taxon>Vibrionales</taxon>
        <taxon>Vibrionaceae</taxon>
        <taxon>Enterovibrio</taxon>
    </lineage>
</organism>
<evidence type="ECO:0000259" key="1">
    <source>
        <dbReference type="Pfam" id="PF17775"/>
    </source>
</evidence>
<feature type="domain" description="YchJ-like middle NTF2-like" evidence="1">
    <location>
        <begin position="48"/>
        <end position="148"/>
    </location>
</feature>
<evidence type="ECO:0000313" key="2">
    <source>
        <dbReference type="EMBL" id="SFP58181.1"/>
    </source>
</evidence>
<dbReference type="EMBL" id="FOWR01000018">
    <property type="protein sequence ID" value="SFP58181.1"/>
    <property type="molecule type" value="Genomic_DNA"/>
</dbReference>
<protein>
    <submittedName>
        <fullName evidence="2">SEC-C motif-containing protein</fullName>
    </submittedName>
</protein>
<dbReference type="PANTHER" id="PTHR33747">
    <property type="entry name" value="UPF0225 PROTEIN SCO1677"/>
    <property type="match status" value="1"/>
</dbReference>
<name>A0A1I5RIU4_9GAMM</name>
<reference evidence="2 3" key="1">
    <citation type="submission" date="2016-10" db="EMBL/GenBank/DDBJ databases">
        <authorList>
            <person name="de Groot N.N."/>
        </authorList>
    </citation>
    <scope>NUCLEOTIDE SEQUENCE [LARGE SCALE GENOMIC DNA]</scope>
    <source>
        <strain evidence="2 3">DSM 15893</strain>
    </source>
</reference>
<dbReference type="SUPFAM" id="SSF54427">
    <property type="entry name" value="NTF2-like"/>
    <property type="match status" value="1"/>
</dbReference>
<dbReference type="Pfam" id="PF17775">
    <property type="entry name" value="YchJ_M-like"/>
    <property type="match status" value="1"/>
</dbReference>
<dbReference type="NCBIfam" id="NF002592">
    <property type="entry name" value="PRK02250.1"/>
    <property type="match status" value="1"/>
</dbReference>
<sequence>MTTNPMTEQQPSNDLSLARESACPCCSNTLYRDCCELVHLNHANADHPEKLMRSRYSAHALGLVDFVIETYHPSCEAEKHRDAIAQSVNSEWLGLEVIASSVEAEGNLGYVQFKAHYAENGNEYCLQEKSRFVTEQKGEDTVWYYLDGEYPQQQKVGRNDPCPCGSGKKHKKCCG</sequence>
<dbReference type="GeneID" id="35870800"/>
<dbReference type="PANTHER" id="PTHR33747:SF1">
    <property type="entry name" value="ADENYLATE CYCLASE-ASSOCIATED CAP C-TERMINAL DOMAIN-CONTAINING PROTEIN"/>
    <property type="match status" value="1"/>
</dbReference>
<dbReference type="OrthoDB" id="21421at2"/>
<dbReference type="SUPFAM" id="SSF103642">
    <property type="entry name" value="Sec-C motif"/>
    <property type="match status" value="1"/>
</dbReference>
<dbReference type="Proteomes" id="UP000182692">
    <property type="component" value="Unassembled WGS sequence"/>
</dbReference>
<dbReference type="Pfam" id="PF02810">
    <property type="entry name" value="SEC-C"/>
    <property type="match status" value="1"/>
</dbReference>
<dbReference type="AlphaFoldDB" id="A0A1I5RIU4"/>
<gene>
    <name evidence="2" type="ORF">SAMN03084138_02553</name>
</gene>
<evidence type="ECO:0000313" key="3">
    <source>
        <dbReference type="Proteomes" id="UP000182692"/>
    </source>
</evidence>
<dbReference type="InterPro" id="IPR032710">
    <property type="entry name" value="NTF2-like_dom_sf"/>
</dbReference>